<evidence type="ECO:0000256" key="1">
    <source>
        <dbReference type="ARBA" id="ARBA00004141"/>
    </source>
</evidence>
<dbReference type="EMBL" id="RYZR01000008">
    <property type="protein sequence ID" value="RUL61405.1"/>
    <property type="molecule type" value="Genomic_DNA"/>
</dbReference>
<evidence type="ECO:0000256" key="3">
    <source>
        <dbReference type="ARBA" id="ARBA00022989"/>
    </source>
</evidence>
<dbReference type="GO" id="GO:0016020">
    <property type="term" value="C:membrane"/>
    <property type="evidence" value="ECO:0007669"/>
    <property type="project" value="UniProtKB-SubCell"/>
</dbReference>
<sequence>MSTSTSAVANLLRSPLLPFWLLVALLPFGRSAELATLLCAIGAVIVWRRDGGEFWNNPGARLLMLLLACYIGAAFFSAFTAVERGKSWTTVLALLRYLPLGLYACYVIRGEQRLRGFYVAVAVVVAFWVLDAWMQMLTGWSLRGQADPERISGLFGADDPKLGPTLAVLSPIALWAARQRWGRFGLIVTFLLVLGPVMLSGSRAAWVCYGLVALVFAWREAGSPLRFIASCALGAVILLAAGGIAWKTSTRFDTRMQRTLAALSGDEADINQATTGRLDIWRNSLRMIEAHPFTGVGVRDFRYAYPKFAPANDHFLTAENCGEGEGACHAHQVVLEILTETGVIGLVLWLLGVVIAWRAWWRAGDACRTAVFPVSVSLLAMLFPINTHLAFYSAWWGLLFAWLLGLWCASLYAAKRTLSDGA</sequence>
<feature type="transmembrane region" description="Helical" evidence="5">
    <location>
        <begin position="227"/>
        <end position="246"/>
    </location>
</feature>
<feature type="transmembrane region" description="Helical" evidence="5">
    <location>
        <begin position="343"/>
        <end position="361"/>
    </location>
</feature>
<dbReference type="Pfam" id="PF04932">
    <property type="entry name" value="Wzy_C"/>
    <property type="match status" value="1"/>
</dbReference>
<feature type="transmembrane region" description="Helical" evidence="5">
    <location>
        <begin position="184"/>
        <end position="215"/>
    </location>
</feature>
<name>A0A432LNP9_9GAMM</name>
<comment type="caution">
    <text evidence="7">The sequence shown here is derived from an EMBL/GenBank/DDBJ whole genome shotgun (WGS) entry which is preliminary data.</text>
</comment>
<evidence type="ECO:0000313" key="8">
    <source>
        <dbReference type="Proteomes" id="UP000267077"/>
    </source>
</evidence>
<feature type="transmembrane region" description="Helical" evidence="5">
    <location>
        <begin position="115"/>
        <end position="134"/>
    </location>
</feature>
<accession>A0A432LNP9</accession>
<evidence type="ECO:0000256" key="4">
    <source>
        <dbReference type="ARBA" id="ARBA00023136"/>
    </source>
</evidence>
<feature type="transmembrane region" description="Helical" evidence="5">
    <location>
        <begin position="395"/>
        <end position="414"/>
    </location>
</feature>
<dbReference type="GO" id="GO:0016874">
    <property type="term" value="F:ligase activity"/>
    <property type="evidence" value="ECO:0007669"/>
    <property type="project" value="UniProtKB-KW"/>
</dbReference>
<keyword evidence="7" id="KW-0436">Ligase</keyword>
<feature type="transmembrane region" description="Helical" evidence="5">
    <location>
        <begin position="20"/>
        <end position="47"/>
    </location>
</feature>
<dbReference type="OrthoDB" id="8554812at2"/>
<dbReference type="Proteomes" id="UP000267077">
    <property type="component" value="Unassembled WGS sequence"/>
</dbReference>
<dbReference type="AlphaFoldDB" id="A0A432LNP9"/>
<feature type="domain" description="O-antigen ligase-related" evidence="6">
    <location>
        <begin position="189"/>
        <end position="350"/>
    </location>
</feature>
<reference evidence="7 8" key="1">
    <citation type="submission" date="2018-12" db="EMBL/GenBank/DDBJ databases">
        <title>Dyella dinghuensis sp. nov. DHOA06 and Dyella choica sp. nov. 4M-K27, isolated from forest soil.</title>
        <authorList>
            <person name="Qiu L.-H."/>
            <person name="Gao Z.-H."/>
        </authorList>
    </citation>
    <scope>NUCLEOTIDE SEQUENCE [LARGE SCALE GENOMIC DNA]</scope>
    <source>
        <strain evidence="7 8">DHOA06</strain>
    </source>
</reference>
<dbReference type="PANTHER" id="PTHR37422">
    <property type="entry name" value="TEICHURONIC ACID BIOSYNTHESIS PROTEIN TUAE"/>
    <property type="match status" value="1"/>
</dbReference>
<keyword evidence="2 5" id="KW-0812">Transmembrane</keyword>
<dbReference type="PANTHER" id="PTHR37422:SF21">
    <property type="entry name" value="EXOQ-LIKE PROTEIN"/>
    <property type="match status" value="1"/>
</dbReference>
<dbReference type="InterPro" id="IPR007016">
    <property type="entry name" value="O-antigen_ligase-rel_domated"/>
</dbReference>
<evidence type="ECO:0000256" key="2">
    <source>
        <dbReference type="ARBA" id="ARBA00022692"/>
    </source>
</evidence>
<evidence type="ECO:0000313" key="7">
    <source>
        <dbReference type="EMBL" id="RUL61405.1"/>
    </source>
</evidence>
<evidence type="ECO:0000256" key="5">
    <source>
        <dbReference type="SAM" id="Phobius"/>
    </source>
</evidence>
<keyword evidence="4 5" id="KW-0472">Membrane</keyword>
<organism evidence="7 8">
    <name type="scientific">Dyella dinghuensis</name>
    <dbReference type="NCBI Taxonomy" id="1920169"/>
    <lineage>
        <taxon>Bacteria</taxon>
        <taxon>Pseudomonadati</taxon>
        <taxon>Pseudomonadota</taxon>
        <taxon>Gammaproteobacteria</taxon>
        <taxon>Lysobacterales</taxon>
        <taxon>Rhodanobacteraceae</taxon>
        <taxon>Dyella</taxon>
    </lineage>
</organism>
<dbReference type="InterPro" id="IPR051533">
    <property type="entry name" value="WaaL-like"/>
</dbReference>
<proteinExistence type="predicted"/>
<protein>
    <submittedName>
        <fullName evidence="7">O-antigen ligase family protein</fullName>
    </submittedName>
</protein>
<feature type="transmembrane region" description="Helical" evidence="5">
    <location>
        <begin position="59"/>
        <end position="82"/>
    </location>
</feature>
<feature type="transmembrane region" description="Helical" evidence="5">
    <location>
        <begin position="88"/>
        <end position="108"/>
    </location>
</feature>
<gene>
    <name evidence="7" type="ORF">EKH79_17355</name>
</gene>
<keyword evidence="8" id="KW-1185">Reference proteome</keyword>
<comment type="subcellular location">
    <subcellularLocation>
        <location evidence="1">Membrane</location>
        <topology evidence="1">Multi-pass membrane protein</topology>
    </subcellularLocation>
</comment>
<dbReference type="RefSeq" id="WP_126675116.1">
    <property type="nucleotide sequence ID" value="NZ_RYZR01000008.1"/>
</dbReference>
<evidence type="ECO:0000259" key="6">
    <source>
        <dbReference type="Pfam" id="PF04932"/>
    </source>
</evidence>
<keyword evidence="3 5" id="KW-1133">Transmembrane helix</keyword>